<reference evidence="3 8" key="4">
    <citation type="submission" date="2019-11" db="EMBL/GenBank/DDBJ databases">
        <title>Gastrointestinal microbiota of Peromyscus leucopus.</title>
        <authorList>
            <person name="Milovic A."/>
            <person name="Bassam K."/>
            <person name="Barbour A.G."/>
        </authorList>
    </citation>
    <scope>NUCLEOTIDE SEQUENCE [LARGE SCALE GENOMIC DNA]</scope>
    <source>
        <strain evidence="3 8">LL8</strain>
    </source>
</reference>
<dbReference type="Proteomes" id="UP000464749">
    <property type="component" value="Chromosome"/>
</dbReference>
<name>A0A137PLQ3_LACJH</name>
<evidence type="ECO:0000313" key="7">
    <source>
        <dbReference type="Proteomes" id="UP000464749"/>
    </source>
</evidence>
<evidence type="ECO:0000313" key="4">
    <source>
        <dbReference type="EMBL" id="QIA88221.1"/>
    </source>
</evidence>
<proteinExistence type="predicted"/>
<evidence type="ECO:0000313" key="8">
    <source>
        <dbReference type="Proteomes" id="UP000488295"/>
    </source>
</evidence>
<reference evidence="4 7" key="3">
    <citation type="submission" date="2019-06" db="EMBL/GenBank/DDBJ databases">
        <title>Whole genome sequencing of Lactobacillus johnsonii strain G2A.</title>
        <authorList>
            <person name="Conlan S."/>
            <person name="Thomas P.J."/>
            <person name="Mullikin J."/>
            <person name="Singer J."/>
            <person name="Weaver C."/>
            <person name="Segre J.A."/>
        </authorList>
    </citation>
    <scope>NUCLEOTIDE SEQUENCE [LARGE SCALE GENOMIC DNA]</scope>
    <source>
        <strain evidence="4 7">G2A</strain>
    </source>
</reference>
<dbReference type="OrthoDB" id="2300357at2"/>
<dbReference type="RefSeq" id="WP_011162532.1">
    <property type="nucleotide sequence ID" value="NZ_BLMB01000012.1"/>
</dbReference>
<protein>
    <submittedName>
        <fullName evidence="3">Uncharacterized protein</fullName>
    </submittedName>
</protein>
<dbReference type="Proteomes" id="UP000488295">
    <property type="component" value="Unassembled WGS sequence"/>
</dbReference>
<dbReference type="EMBL" id="CP016400">
    <property type="protein sequence ID" value="AOG26303.1"/>
    <property type="molecule type" value="Genomic_DNA"/>
</dbReference>
<evidence type="ECO:0000313" key="1">
    <source>
        <dbReference type="EMBL" id="AOG26303.1"/>
    </source>
</evidence>
<dbReference type="AlphaFoldDB" id="A0A137PLQ3"/>
<evidence type="ECO:0000313" key="3">
    <source>
        <dbReference type="EMBL" id="MTE02497.1"/>
    </source>
</evidence>
<dbReference type="STRING" id="33959.BBP16_05400"/>
<dbReference type="EMBL" id="LSNG01000032">
    <property type="protein sequence ID" value="KXN75891.1"/>
    <property type="molecule type" value="Genomic_DNA"/>
</dbReference>
<gene>
    <name evidence="2" type="ORF">AYJ53_01130</name>
    <name evidence="1" type="ORF">BBP16_05400</name>
    <name evidence="4" type="ORF">FEE39_08225</name>
    <name evidence="3" type="ORF">GJU95_01710</name>
</gene>
<organism evidence="3 8">
    <name type="scientific">Lactobacillus johnsonii</name>
    <dbReference type="NCBI Taxonomy" id="33959"/>
    <lineage>
        <taxon>Bacteria</taxon>
        <taxon>Bacillati</taxon>
        <taxon>Bacillota</taxon>
        <taxon>Bacilli</taxon>
        <taxon>Lactobacillales</taxon>
        <taxon>Lactobacillaceae</taxon>
        <taxon>Lactobacillus</taxon>
    </lineage>
</organism>
<reference evidence="2 5" key="1">
    <citation type="submission" date="2016-02" db="EMBL/GenBank/DDBJ databases">
        <title>Complete Genome Sequences of Lactobacillus johnsonii Strain W1.</title>
        <authorList>
            <person name="Sun Y."/>
            <person name="Wu X."/>
        </authorList>
    </citation>
    <scope>NUCLEOTIDE SEQUENCE [LARGE SCALE GENOMIC DNA]</scope>
    <source>
        <strain evidence="2 5">W1</strain>
    </source>
</reference>
<dbReference type="EMBL" id="CP040854">
    <property type="protein sequence ID" value="QIA88221.1"/>
    <property type="molecule type" value="Genomic_DNA"/>
</dbReference>
<evidence type="ECO:0000313" key="2">
    <source>
        <dbReference type="EMBL" id="KXN75891.1"/>
    </source>
</evidence>
<accession>A0A137PLQ3</accession>
<dbReference type="EMBL" id="WKKC01000005">
    <property type="protein sequence ID" value="MTE02497.1"/>
    <property type="molecule type" value="Genomic_DNA"/>
</dbReference>
<sequence>MADLPEDKKIILTTDYKDNTINMEFSDNLVDNREKGYILSAAFLAFAANEGLDKQQVIEMINSHYDQFTGDDDSSLFKRL</sequence>
<dbReference type="Proteomes" id="UP000070346">
    <property type="component" value="Unassembled WGS sequence"/>
</dbReference>
<dbReference type="Proteomes" id="UP000094691">
    <property type="component" value="Chromosome"/>
</dbReference>
<evidence type="ECO:0000313" key="6">
    <source>
        <dbReference type="Proteomes" id="UP000094691"/>
    </source>
</evidence>
<evidence type="ECO:0000313" key="5">
    <source>
        <dbReference type="Proteomes" id="UP000070346"/>
    </source>
</evidence>
<reference evidence="1 6" key="2">
    <citation type="submission" date="2016-07" db="EMBL/GenBank/DDBJ databases">
        <title>Genome sequencing project for further understanding the molecular mechanisms of preventing non-alcoholic fatty liver disease.</title>
        <authorList>
            <person name="Wang H."/>
        </authorList>
    </citation>
    <scope>NUCLEOTIDE SEQUENCE [LARGE SCALE GENOMIC DNA]</scope>
    <source>
        <strain evidence="1 6">BS15</strain>
    </source>
</reference>